<comment type="similarity">
    <text evidence="1">Belongs to the SNAPIN family.</text>
</comment>
<accession>A0A835RVI8</accession>
<dbReference type="InterPro" id="IPR017246">
    <property type="entry name" value="Snapin"/>
</dbReference>
<reference evidence="4 5" key="1">
    <citation type="journal article" date="2020" name="Nat. Food">
        <title>A phased Vanilla planifolia genome enables genetic improvement of flavour and production.</title>
        <authorList>
            <person name="Hasing T."/>
            <person name="Tang H."/>
            <person name="Brym M."/>
            <person name="Khazi F."/>
            <person name="Huang T."/>
            <person name="Chambers A.H."/>
        </authorList>
    </citation>
    <scope>NUCLEOTIDE SEQUENCE [LARGE SCALE GENOMIC DNA]</scope>
    <source>
        <tissue evidence="4">Leaf</tissue>
    </source>
</reference>
<dbReference type="Pfam" id="PF14712">
    <property type="entry name" value="Snapin_Pallidin"/>
    <property type="match status" value="1"/>
</dbReference>
<evidence type="ECO:0000256" key="2">
    <source>
        <dbReference type="ARBA" id="ARBA00023054"/>
    </source>
</evidence>
<dbReference type="PANTHER" id="PTHR31305">
    <property type="entry name" value="SNARE-ASSOCIATED PROTEIN SNAPIN"/>
    <property type="match status" value="1"/>
</dbReference>
<keyword evidence="5" id="KW-1185">Reference proteome</keyword>
<dbReference type="GO" id="GO:0032418">
    <property type="term" value="P:lysosome localization"/>
    <property type="evidence" value="ECO:0007669"/>
    <property type="project" value="TreeGrafter"/>
</dbReference>
<organism evidence="4 5">
    <name type="scientific">Vanilla planifolia</name>
    <name type="common">Vanilla</name>
    <dbReference type="NCBI Taxonomy" id="51239"/>
    <lineage>
        <taxon>Eukaryota</taxon>
        <taxon>Viridiplantae</taxon>
        <taxon>Streptophyta</taxon>
        <taxon>Embryophyta</taxon>
        <taxon>Tracheophyta</taxon>
        <taxon>Spermatophyta</taxon>
        <taxon>Magnoliopsida</taxon>
        <taxon>Liliopsida</taxon>
        <taxon>Asparagales</taxon>
        <taxon>Orchidaceae</taxon>
        <taxon>Vanilloideae</taxon>
        <taxon>Vanilleae</taxon>
        <taxon>Vanilla</taxon>
    </lineage>
</organism>
<evidence type="ECO:0000313" key="4">
    <source>
        <dbReference type="EMBL" id="KAG0497563.1"/>
    </source>
</evidence>
<dbReference type="GO" id="GO:0031083">
    <property type="term" value="C:BLOC-1 complex"/>
    <property type="evidence" value="ECO:0007669"/>
    <property type="project" value="InterPro"/>
</dbReference>
<dbReference type="OrthoDB" id="1731054at2759"/>
<sequence length="152" mass="16401">MKSPISDMHGEEDSTSHVVIGSEAVAAAVDSKLGQMISDEEAQSTSRRESLGCEALARAISSMLGSVMSEFDSRAEGVSRSQDELCSAIDRLTGELDKLLEDAPQPFIMQHAAKISSIHTRVSSLNLLLKSIQRRIDNIDRMISTGLPEGTL</sequence>
<proteinExistence type="inferred from homology"/>
<dbReference type="AlphaFoldDB" id="A0A835RVI8"/>
<evidence type="ECO:0000256" key="1">
    <source>
        <dbReference type="ARBA" id="ARBA00006111"/>
    </source>
</evidence>
<dbReference type="GO" id="GO:0006886">
    <property type="term" value="P:intracellular protein transport"/>
    <property type="evidence" value="ECO:0007669"/>
    <property type="project" value="InterPro"/>
</dbReference>
<dbReference type="InterPro" id="IPR028119">
    <property type="entry name" value="Snapin/Pallidin/Snn1"/>
</dbReference>
<keyword evidence="2" id="KW-0175">Coiled coil</keyword>
<evidence type="ECO:0000256" key="3">
    <source>
        <dbReference type="ARBA" id="ARBA00033330"/>
    </source>
</evidence>
<comment type="caution">
    <text evidence="4">The sequence shown here is derived from an EMBL/GenBank/DDBJ whole genome shotgun (WGS) entry which is preliminary data.</text>
</comment>
<evidence type="ECO:0000313" key="5">
    <source>
        <dbReference type="Proteomes" id="UP000636800"/>
    </source>
</evidence>
<dbReference type="PANTHER" id="PTHR31305:SF2">
    <property type="entry name" value="SNARE-ASSOCIATED PROTEIN SNAPIN"/>
    <property type="match status" value="1"/>
</dbReference>
<dbReference type="GO" id="GO:0000149">
    <property type="term" value="F:SNARE binding"/>
    <property type="evidence" value="ECO:0007669"/>
    <property type="project" value="TreeGrafter"/>
</dbReference>
<name>A0A835RVI8_VANPL</name>
<protein>
    <recommendedName>
        <fullName evidence="3">Biogenesis of lysosome-related organelles complex 1 subunit 7</fullName>
    </recommendedName>
</protein>
<gene>
    <name evidence="4" type="ORF">HPP92_002254</name>
</gene>
<dbReference type="GO" id="GO:0099078">
    <property type="term" value="C:BORC complex"/>
    <property type="evidence" value="ECO:0007669"/>
    <property type="project" value="TreeGrafter"/>
</dbReference>
<dbReference type="GO" id="GO:0008333">
    <property type="term" value="P:endosome to lysosome transport"/>
    <property type="evidence" value="ECO:0007669"/>
    <property type="project" value="TreeGrafter"/>
</dbReference>
<dbReference type="Proteomes" id="UP000636800">
    <property type="component" value="Chromosome 1"/>
</dbReference>
<dbReference type="EMBL" id="JADCNL010000001">
    <property type="protein sequence ID" value="KAG0497563.1"/>
    <property type="molecule type" value="Genomic_DNA"/>
</dbReference>
<dbReference type="GO" id="GO:0007040">
    <property type="term" value="P:lysosome organization"/>
    <property type="evidence" value="ECO:0007669"/>
    <property type="project" value="TreeGrafter"/>
</dbReference>